<feature type="compositionally biased region" description="Low complexity" evidence="5">
    <location>
        <begin position="202"/>
        <end position="212"/>
    </location>
</feature>
<dbReference type="CDD" id="cd01417">
    <property type="entry name" value="Ribosomal_L19e_E"/>
    <property type="match status" value="1"/>
</dbReference>
<evidence type="ECO:0000256" key="1">
    <source>
        <dbReference type="ARBA" id="ARBA00011082"/>
    </source>
</evidence>
<gene>
    <name evidence="7" type="ORF">OEZ85_002126</name>
</gene>
<accession>A0ABY8U4A8</accession>
<feature type="region of interest" description="Disordered" evidence="5">
    <location>
        <begin position="174"/>
        <end position="218"/>
    </location>
</feature>
<feature type="region of interest" description="Disordered" evidence="5">
    <location>
        <begin position="60"/>
        <end position="83"/>
    </location>
</feature>
<dbReference type="InterPro" id="IPR033935">
    <property type="entry name" value="Ribosomal_eL19_euk"/>
</dbReference>
<feature type="compositionally biased region" description="Basic residues" evidence="5">
    <location>
        <begin position="72"/>
        <end position="83"/>
    </location>
</feature>
<name>A0ABY8U4A8_TETOB</name>
<dbReference type="InterPro" id="IPR039547">
    <property type="entry name" value="Ribosomal_eL19"/>
</dbReference>
<keyword evidence="3 4" id="KW-0687">Ribonucleoprotein</keyword>
<dbReference type="InterPro" id="IPR057260">
    <property type="entry name" value="Ribosomal_L19e_C"/>
</dbReference>
<evidence type="ECO:0000256" key="3">
    <source>
        <dbReference type="ARBA" id="ARBA00023274"/>
    </source>
</evidence>
<dbReference type="Proteomes" id="UP001244341">
    <property type="component" value="Chromosome 6b"/>
</dbReference>
<evidence type="ECO:0000313" key="7">
    <source>
        <dbReference type="EMBL" id="WIA15488.1"/>
    </source>
</evidence>
<protein>
    <recommendedName>
        <fullName evidence="4">Ribosomal protein L19</fullName>
    </recommendedName>
</protein>
<evidence type="ECO:0000313" key="8">
    <source>
        <dbReference type="Proteomes" id="UP001244341"/>
    </source>
</evidence>
<dbReference type="EMBL" id="CP126213">
    <property type="protein sequence ID" value="WIA15488.1"/>
    <property type="molecule type" value="Genomic_DNA"/>
</dbReference>
<comment type="similarity">
    <text evidence="1 4">Belongs to the eukaryotic ribosomal protein eL19 family.</text>
</comment>
<dbReference type="SMART" id="SM01416">
    <property type="entry name" value="Ribosomal_L19e"/>
    <property type="match status" value="1"/>
</dbReference>
<evidence type="ECO:0000256" key="5">
    <source>
        <dbReference type="SAM" id="MobiDB-lite"/>
    </source>
</evidence>
<dbReference type="HAMAP" id="MF_01475">
    <property type="entry name" value="Ribosomal_eL19"/>
    <property type="match status" value="1"/>
</dbReference>
<feature type="compositionally biased region" description="Basic and acidic residues" evidence="5">
    <location>
        <begin position="174"/>
        <end position="194"/>
    </location>
</feature>
<keyword evidence="8" id="KW-1185">Reference proteome</keyword>
<feature type="domain" description="Large ribosomal subunit protein eL19" evidence="6">
    <location>
        <begin position="3"/>
        <end position="159"/>
    </location>
</feature>
<dbReference type="InterPro" id="IPR023638">
    <property type="entry name" value="Ribosomal_eL19_CS"/>
</dbReference>
<dbReference type="InterPro" id="IPR015972">
    <property type="entry name" value="Ribosomal_eL19_dom1"/>
</dbReference>
<dbReference type="InterPro" id="IPR057259">
    <property type="entry name" value="Ribosomal_L19e"/>
</dbReference>
<dbReference type="InterPro" id="IPR000196">
    <property type="entry name" value="Ribosomal_eL19_dom"/>
</dbReference>
<evidence type="ECO:0000256" key="2">
    <source>
        <dbReference type="ARBA" id="ARBA00022980"/>
    </source>
</evidence>
<keyword evidence="2 4" id="KW-0689">Ribosomal protein</keyword>
<dbReference type="Gene3D" id="1.10.1200.240">
    <property type="match status" value="2"/>
</dbReference>
<dbReference type="Pfam" id="PF01280">
    <property type="entry name" value="Ribosomal_L19e"/>
    <property type="match status" value="1"/>
</dbReference>
<dbReference type="SUPFAM" id="SSF48140">
    <property type="entry name" value="Ribosomal protein L19 (L19e)"/>
    <property type="match status" value="2"/>
</dbReference>
<evidence type="ECO:0000256" key="4">
    <source>
        <dbReference type="RuleBase" id="RU000574"/>
    </source>
</evidence>
<dbReference type="NCBIfam" id="NF006343">
    <property type="entry name" value="PRK08570.1"/>
    <property type="match status" value="1"/>
</dbReference>
<dbReference type="InterPro" id="IPR035970">
    <property type="entry name" value="60S_ribosomal_eL19_sf"/>
</dbReference>
<dbReference type="Gene3D" id="1.10.1650.10">
    <property type="match status" value="1"/>
</dbReference>
<dbReference type="PROSITE" id="PS00526">
    <property type="entry name" value="RIBOSOMAL_L19E"/>
    <property type="match status" value="1"/>
</dbReference>
<proteinExistence type="inferred from homology"/>
<dbReference type="PANTHER" id="PTHR10722">
    <property type="entry name" value="60S RIBOSOMAL PROTEIN L19"/>
    <property type="match status" value="1"/>
</dbReference>
<sequence>MVSLKLQKRLAASVLGCGLRKVWLDPNEVNEISMANSRQNIRKLVKDGFVIRKPTTIHSRARARRQAEAKAKGRHTGYGKRRGTREARLPTKLLWIRRLRVLRRLLRKYRDSKKIDKHLYHELYMKKIDNHLYHELYMKVKGNVFKNKRVLIEAVHKQKAEKVREKAIADQFEARRAKNKATRERKAARREERLSSGVHMEQQPAAAAQPAATKGSKK</sequence>
<dbReference type="Pfam" id="PF25476">
    <property type="entry name" value="Ribosomal_L19e_C"/>
    <property type="match status" value="1"/>
</dbReference>
<evidence type="ECO:0000259" key="6">
    <source>
        <dbReference type="SMART" id="SM01416"/>
    </source>
</evidence>
<reference evidence="7 8" key="1">
    <citation type="submission" date="2023-05" db="EMBL/GenBank/DDBJ databases">
        <title>A 100% complete, gapless, phased diploid assembly of the Scenedesmus obliquus UTEX 3031 genome.</title>
        <authorList>
            <person name="Biondi T.C."/>
            <person name="Hanschen E.R."/>
            <person name="Kwon T."/>
            <person name="Eng W."/>
            <person name="Kruse C.P.S."/>
            <person name="Koehler S.I."/>
            <person name="Kunde Y."/>
            <person name="Gleasner C.D."/>
            <person name="You Mak K.T."/>
            <person name="Polle J."/>
            <person name="Hovde B.T."/>
            <person name="Starkenburg S.R."/>
        </authorList>
    </citation>
    <scope>NUCLEOTIDE SEQUENCE [LARGE SCALE GENOMIC DNA]</scope>
    <source>
        <strain evidence="7 8">DOE0152z</strain>
    </source>
</reference>
<organism evidence="7 8">
    <name type="scientific">Tetradesmus obliquus</name>
    <name type="common">Green alga</name>
    <name type="synonym">Acutodesmus obliquus</name>
    <dbReference type="NCBI Taxonomy" id="3088"/>
    <lineage>
        <taxon>Eukaryota</taxon>
        <taxon>Viridiplantae</taxon>
        <taxon>Chlorophyta</taxon>
        <taxon>core chlorophytes</taxon>
        <taxon>Chlorophyceae</taxon>
        <taxon>CS clade</taxon>
        <taxon>Sphaeropleales</taxon>
        <taxon>Scenedesmaceae</taxon>
        <taxon>Tetradesmus</taxon>
    </lineage>
</organism>